<keyword evidence="2" id="KW-1185">Reference proteome</keyword>
<accession>A0ABX5QYM1</accession>
<name>A0ABX5QYM1_9GAMM</name>
<evidence type="ECO:0000313" key="2">
    <source>
        <dbReference type="Proteomes" id="UP000288804"/>
    </source>
</evidence>
<dbReference type="EMBL" id="CP032487">
    <property type="protein sequence ID" value="QAX78352.1"/>
    <property type="molecule type" value="Genomic_DNA"/>
</dbReference>
<sequence>MAGVSVSLPDLINESCAILPPRVMTQQQLRLSVVQADLVIIPLNIRDCNDIPRSFCHLDKGWQRCYKLIRS</sequence>
<reference evidence="2" key="1">
    <citation type="submission" date="2018-09" db="EMBL/GenBank/DDBJ databases">
        <title>Yersinia hibernicus sp. nov.</title>
        <authorList>
            <person name="Nguyen S.V."/>
            <person name="Mundanda D.M."/>
            <person name="Anes J."/>
            <person name="Fanning S."/>
        </authorList>
    </citation>
    <scope>NUCLEOTIDE SEQUENCE [LARGE SCALE GENOMIC DNA]</scope>
    <source>
        <strain evidence="2">CFS1934</strain>
    </source>
</reference>
<gene>
    <name evidence="1" type="ORF">D5F51_07135</name>
</gene>
<dbReference type="Proteomes" id="UP000288804">
    <property type="component" value="Chromosome"/>
</dbReference>
<proteinExistence type="predicted"/>
<protein>
    <submittedName>
        <fullName evidence="1">Uncharacterized protein</fullName>
    </submittedName>
</protein>
<organism evidence="1 2">
    <name type="scientific">Yersinia hibernica</name>
    <dbReference type="NCBI Taxonomy" id="2339259"/>
    <lineage>
        <taxon>Bacteria</taxon>
        <taxon>Pseudomonadati</taxon>
        <taxon>Pseudomonadota</taxon>
        <taxon>Gammaproteobacteria</taxon>
        <taxon>Enterobacterales</taxon>
        <taxon>Yersiniaceae</taxon>
        <taxon>Yersinia</taxon>
    </lineage>
</organism>
<evidence type="ECO:0000313" key="1">
    <source>
        <dbReference type="EMBL" id="QAX78352.1"/>
    </source>
</evidence>